<evidence type="ECO:0000256" key="1">
    <source>
        <dbReference type="SAM" id="MobiDB-lite"/>
    </source>
</evidence>
<comment type="caution">
    <text evidence="2">The sequence shown here is derived from an EMBL/GenBank/DDBJ whole genome shotgun (WGS) entry which is preliminary data.</text>
</comment>
<gene>
    <name evidence="2" type="ORF">WMY93_030582</name>
</gene>
<dbReference type="Proteomes" id="UP001460270">
    <property type="component" value="Unassembled WGS sequence"/>
</dbReference>
<reference evidence="3" key="1">
    <citation type="submission" date="2024-04" db="EMBL/GenBank/DDBJ databases">
        <title>Salinicola lusitanus LLJ914,a marine bacterium isolated from the Okinawa Trough.</title>
        <authorList>
            <person name="Li J."/>
        </authorList>
    </citation>
    <scope>NUCLEOTIDE SEQUENCE [LARGE SCALE GENOMIC DNA]</scope>
</reference>
<evidence type="ECO:0000313" key="3">
    <source>
        <dbReference type="Proteomes" id="UP001460270"/>
    </source>
</evidence>
<evidence type="ECO:0008006" key="4">
    <source>
        <dbReference type="Google" id="ProtNLM"/>
    </source>
</evidence>
<feature type="compositionally biased region" description="Basic and acidic residues" evidence="1">
    <location>
        <begin position="25"/>
        <end position="40"/>
    </location>
</feature>
<keyword evidence="3" id="KW-1185">Reference proteome</keyword>
<dbReference type="EMBL" id="JBBPFD010000674">
    <property type="protein sequence ID" value="KAK7877768.1"/>
    <property type="molecule type" value="Genomic_DNA"/>
</dbReference>
<dbReference type="AlphaFoldDB" id="A0AAW0MHR0"/>
<feature type="region of interest" description="Disordered" evidence="1">
    <location>
        <begin position="1"/>
        <end position="93"/>
    </location>
</feature>
<organism evidence="2 3">
    <name type="scientific">Mugilogobius chulae</name>
    <name type="common">yellowstripe goby</name>
    <dbReference type="NCBI Taxonomy" id="88201"/>
    <lineage>
        <taxon>Eukaryota</taxon>
        <taxon>Metazoa</taxon>
        <taxon>Chordata</taxon>
        <taxon>Craniata</taxon>
        <taxon>Vertebrata</taxon>
        <taxon>Euteleostomi</taxon>
        <taxon>Actinopterygii</taxon>
        <taxon>Neopterygii</taxon>
        <taxon>Teleostei</taxon>
        <taxon>Neoteleostei</taxon>
        <taxon>Acanthomorphata</taxon>
        <taxon>Gobiaria</taxon>
        <taxon>Gobiiformes</taxon>
        <taxon>Gobioidei</taxon>
        <taxon>Gobiidae</taxon>
        <taxon>Gobionellinae</taxon>
        <taxon>Mugilogobius</taxon>
    </lineage>
</organism>
<evidence type="ECO:0000313" key="2">
    <source>
        <dbReference type="EMBL" id="KAK7877768.1"/>
    </source>
</evidence>
<protein>
    <recommendedName>
        <fullName evidence="4">Prolactin receptor</fullName>
    </recommendedName>
</protein>
<name>A0AAW0MHR0_9GOBI</name>
<sequence>MSDPGDKKSSKHHPTSRLHPAKIPRTRDLALDGEVKKECAGLEQASPPAPSNRPAPTERQRSMDSPMTFNQDTKDSSDKQQFLSLSTPPELATDKHVELKGTLPLAQSAGPAFIPEGVSLSHTTTHFTDLVPRTLLLSLDPPSVLRPSFCPYTSFCS</sequence>
<accession>A0AAW0MHR0</accession>
<feature type="compositionally biased region" description="Basic residues" evidence="1">
    <location>
        <begin position="9"/>
        <end position="24"/>
    </location>
</feature>
<proteinExistence type="predicted"/>